<dbReference type="AlphaFoldDB" id="A0A0J8G726"/>
<dbReference type="OrthoDB" id="977752at2"/>
<dbReference type="PANTHER" id="PTHR33308">
    <property type="entry name" value="PEPTIDOGLYCAN HYDROLASE FLGJ"/>
    <property type="match status" value="1"/>
</dbReference>
<dbReference type="PATRIC" id="fig|1430899.3.peg.2287"/>
<evidence type="ECO:0000313" key="8">
    <source>
        <dbReference type="EMBL" id="KMT58412.1"/>
    </source>
</evidence>
<dbReference type="Proteomes" id="UP000052258">
    <property type="component" value="Unassembled WGS sequence"/>
</dbReference>
<gene>
    <name evidence="8" type="ORF">X560_2238</name>
</gene>
<dbReference type="PRINTS" id="PR01002">
    <property type="entry name" value="FLGFLGJ"/>
</dbReference>
<dbReference type="EMBL" id="AZHO01000030">
    <property type="protein sequence ID" value="KMT58412.1"/>
    <property type="molecule type" value="Genomic_DNA"/>
</dbReference>
<keyword evidence="9" id="KW-1185">Reference proteome</keyword>
<organism evidence="8 9">
    <name type="scientific">Listeria fleischmannii 1991</name>
    <dbReference type="NCBI Taxonomy" id="1430899"/>
    <lineage>
        <taxon>Bacteria</taxon>
        <taxon>Bacillati</taxon>
        <taxon>Bacillota</taxon>
        <taxon>Bacilli</taxon>
        <taxon>Bacillales</taxon>
        <taxon>Listeriaceae</taxon>
        <taxon>Listeria</taxon>
    </lineage>
</organism>
<accession>A0A0J8G726</accession>
<dbReference type="PANTHER" id="PTHR33308:SF10">
    <property type="entry name" value="EXO-GLUCOSAMINIDASE LYTG"/>
    <property type="match status" value="1"/>
</dbReference>
<dbReference type="Pfam" id="PF13457">
    <property type="entry name" value="GW"/>
    <property type="match status" value="2"/>
</dbReference>
<evidence type="ECO:0000259" key="7">
    <source>
        <dbReference type="PROSITE" id="PS51780"/>
    </source>
</evidence>
<dbReference type="SMART" id="SM00047">
    <property type="entry name" value="LYZ2"/>
    <property type="match status" value="1"/>
</dbReference>
<evidence type="ECO:0000256" key="3">
    <source>
        <dbReference type="ARBA" id="ARBA00022729"/>
    </source>
</evidence>
<keyword evidence="3 6" id="KW-0732">Signal</keyword>
<dbReference type="Gene3D" id="1.10.530.10">
    <property type="match status" value="1"/>
</dbReference>
<dbReference type="NCBIfam" id="NF033202">
    <property type="entry name" value="GW_glycos_SH3"/>
    <property type="match status" value="2"/>
</dbReference>
<evidence type="ECO:0000256" key="1">
    <source>
        <dbReference type="ARBA" id="ARBA00004613"/>
    </source>
</evidence>
<dbReference type="InterPro" id="IPR051056">
    <property type="entry name" value="Glycosyl_Hydrolase_73"/>
</dbReference>
<evidence type="ECO:0000256" key="4">
    <source>
        <dbReference type="ARBA" id="ARBA00022801"/>
    </source>
</evidence>
<proteinExistence type="predicted"/>
<comment type="caution">
    <text evidence="8">The sequence shown here is derived from an EMBL/GenBank/DDBJ whole genome shotgun (WGS) entry which is preliminary data.</text>
</comment>
<dbReference type="RefSeq" id="WP_007474608.1">
    <property type="nucleotide sequence ID" value="NZ_KQ130619.1"/>
</dbReference>
<dbReference type="SUPFAM" id="SSF82057">
    <property type="entry name" value="Prokaryotic SH3-related domain"/>
    <property type="match status" value="2"/>
</dbReference>
<evidence type="ECO:0000256" key="5">
    <source>
        <dbReference type="ARBA" id="ARBA00023316"/>
    </source>
</evidence>
<dbReference type="GO" id="GO:0005576">
    <property type="term" value="C:extracellular region"/>
    <property type="evidence" value="ECO:0007669"/>
    <property type="project" value="UniProtKB-SubCell"/>
</dbReference>
<feature type="domain" description="GW" evidence="7">
    <location>
        <begin position="203"/>
        <end position="281"/>
    </location>
</feature>
<dbReference type="Pfam" id="PF01832">
    <property type="entry name" value="Glucosaminidase"/>
    <property type="match status" value="1"/>
</dbReference>
<dbReference type="Gene3D" id="2.30.30.170">
    <property type="match status" value="2"/>
</dbReference>
<sequence length="363" mass="40202">MKRIKHAVIASVIVTSALLPFASVQAEAADKSGVTASLQGMTISEQQFIQDIAPKAQELQEKYGVLTSVTLAQAIVESNWGNSGLSTQANNLFGIKGSYNGDSITMQTTEYAGDEAYKVDAAFRSYPDRKSSVEDHTMLFVNGTSGNSALYHEVLNETNYKEAAKAIQEAGYATDPNYADTLIQTIERYNLTAYDDIYDSVQESTYVLAYGKIEEPKNQAIWTSPKGTKGAEKVADASAYKDKSLRLGKKVTTESGEWYEVIDNGKRLGYIDTDAVKVFYTPKTESKKELKKYVVENEQKIYTYPVEDTAQIKGNLNDLKGKKVTIDKRADVSNEYWYHIVDEDGKSVGWSKAPGFSDHNPNK</sequence>
<keyword evidence="4" id="KW-0378">Hydrolase</keyword>
<evidence type="ECO:0000313" key="9">
    <source>
        <dbReference type="Proteomes" id="UP000052258"/>
    </source>
</evidence>
<dbReference type="InterPro" id="IPR002901">
    <property type="entry name" value="MGlyc_endo_b_GlcNAc-like_dom"/>
</dbReference>
<dbReference type="Gene3D" id="4.10.80.30">
    <property type="entry name" value="DNA polymerase, domain 6"/>
    <property type="match status" value="1"/>
</dbReference>
<dbReference type="PROSITE" id="PS51780">
    <property type="entry name" value="GW"/>
    <property type="match status" value="1"/>
</dbReference>
<keyword evidence="2" id="KW-0964">Secreted</keyword>
<evidence type="ECO:0000256" key="6">
    <source>
        <dbReference type="SAM" id="SignalP"/>
    </source>
</evidence>
<feature type="signal peptide" evidence="6">
    <location>
        <begin position="1"/>
        <end position="28"/>
    </location>
</feature>
<evidence type="ECO:0000256" key="2">
    <source>
        <dbReference type="ARBA" id="ARBA00022525"/>
    </source>
</evidence>
<protein>
    <recommendedName>
        <fullName evidence="7">GW domain-containing protein</fullName>
    </recommendedName>
</protein>
<keyword evidence="5" id="KW-0961">Cell wall biogenesis/degradation</keyword>
<name>A0A0J8G726_9LIST</name>
<reference evidence="8 9" key="1">
    <citation type="journal article" date="2015" name="Genome Biol. Evol.">
        <title>Comparative Genomics of Listeria Sensu Lato: Genus-Wide Differences in Evolutionary Dynamics and the Progressive Gain of Complex, Potentially Pathogenicity-Related Traits through Lateral Gene Transfer.</title>
        <authorList>
            <person name="Chiara M."/>
            <person name="Caruso M."/>
            <person name="D'Erchia A.M."/>
            <person name="Manzari C."/>
            <person name="Fraccalvieri R."/>
            <person name="Goffredo E."/>
            <person name="Latorre L."/>
            <person name="Miccolupo A."/>
            <person name="Padalino I."/>
            <person name="Santagada G."/>
            <person name="Chiocco D."/>
            <person name="Pesole G."/>
            <person name="Horner D.S."/>
            <person name="Parisi A."/>
        </authorList>
    </citation>
    <scope>NUCLEOTIDE SEQUENCE [LARGE SCALE GENOMIC DNA]</scope>
    <source>
        <strain evidence="8 9">1991</strain>
    </source>
</reference>
<dbReference type="GO" id="GO:0004040">
    <property type="term" value="F:amidase activity"/>
    <property type="evidence" value="ECO:0007669"/>
    <property type="project" value="InterPro"/>
</dbReference>
<dbReference type="InterPro" id="IPR025987">
    <property type="entry name" value="GW_dom"/>
</dbReference>
<dbReference type="InterPro" id="IPR038200">
    <property type="entry name" value="GW_dom_sf"/>
</dbReference>
<dbReference type="GO" id="GO:0071555">
    <property type="term" value="P:cell wall organization"/>
    <property type="evidence" value="ECO:0007669"/>
    <property type="project" value="UniProtKB-KW"/>
</dbReference>
<comment type="subcellular location">
    <subcellularLocation>
        <location evidence="1">Secreted</location>
    </subcellularLocation>
</comment>
<feature type="chain" id="PRO_5005298390" description="GW domain-containing protein" evidence="6">
    <location>
        <begin position="29"/>
        <end position="363"/>
    </location>
</feature>